<feature type="transmembrane region" description="Helical" evidence="1">
    <location>
        <begin position="70"/>
        <end position="89"/>
    </location>
</feature>
<reference evidence="2 3" key="1">
    <citation type="submission" date="2017-10" db="EMBL/GenBank/DDBJ databases">
        <title>Whole genome of Pedobacter ginsengisoli T01R-27 isolated from tomato rhizosphere.</title>
        <authorList>
            <person name="Weon H.-Y."/>
            <person name="Lee S.A."/>
            <person name="Sang M.K."/>
            <person name="Song J."/>
        </authorList>
    </citation>
    <scope>NUCLEOTIDE SEQUENCE [LARGE SCALE GENOMIC DNA]</scope>
    <source>
        <strain evidence="2 3">T01R-27</strain>
    </source>
</reference>
<dbReference type="AlphaFoldDB" id="A0A2D1U1U2"/>
<dbReference type="EMBL" id="CP024091">
    <property type="protein sequence ID" value="ATP55578.1"/>
    <property type="molecule type" value="Genomic_DNA"/>
</dbReference>
<proteinExistence type="predicted"/>
<dbReference type="KEGG" id="pgs:CPT03_03410"/>
<dbReference type="GO" id="GO:0005886">
    <property type="term" value="C:plasma membrane"/>
    <property type="evidence" value="ECO:0007669"/>
    <property type="project" value="TreeGrafter"/>
</dbReference>
<keyword evidence="1" id="KW-1133">Transmembrane helix</keyword>
<evidence type="ECO:0008006" key="4">
    <source>
        <dbReference type="Google" id="ProtNLM"/>
    </source>
</evidence>
<dbReference type="PANTHER" id="PTHR34989:SF1">
    <property type="entry name" value="PROTEIN HDED"/>
    <property type="match status" value="1"/>
</dbReference>
<keyword evidence="1" id="KW-0472">Membrane</keyword>
<name>A0A2D1U1U2_9SPHI</name>
<evidence type="ECO:0000313" key="2">
    <source>
        <dbReference type="EMBL" id="ATP55578.1"/>
    </source>
</evidence>
<protein>
    <recommendedName>
        <fullName evidence="4">HdeD family acid-resistance protein</fullName>
    </recommendedName>
</protein>
<evidence type="ECO:0000313" key="3">
    <source>
        <dbReference type="Proteomes" id="UP000223749"/>
    </source>
</evidence>
<keyword evidence="3" id="KW-1185">Reference proteome</keyword>
<feature type="transmembrane region" description="Helical" evidence="1">
    <location>
        <begin position="95"/>
        <end position="115"/>
    </location>
</feature>
<feature type="transmembrane region" description="Helical" evidence="1">
    <location>
        <begin position="154"/>
        <end position="175"/>
    </location>
</feature>
<accession>A0A2D1U1U2</accession>
<dbReference type="PANTHER" id="PTHR34989">
    <property type="entry name" value="PROTEIN HDED"/>
    <property type="match status" value="1"/>
</dbReference>
<dbReference type="InterPro" id="IPR005325">
    <property type="entry name" value="DUF308_memb"/>
</dbReference>
<dbReference type="Proteomes" id="UP000223749">
    <property type="component" value="Chromosome"/>
</dbReference>
<feature type="transmembrane region" description="Helical" evidence="1">
    <location>
        <begin position="39"/>
        <end position="58"/>
    </location>
</feature>
<gene>
    <name evidence="2" type="ORF">CPT03_03410</name>
</gene>
<sequence>MKTTYLNNDAAQYWWLMFCSGVLFIGLGIWMLAAPVSSYLSLSLLFAFGMIFAGIFEVTFSVSNRKRLHGWGWTLSGGLIDIFLGGYLLNLPLLTMVIMPVIIGLWMLFRGFMAISSSIELRAYGVLDWAWLLLTGILIVILSVLIIADPLFGAINIVVWTAFAFLLSGIFRILLSLQLRSLARNLS</sequence>
<organism evidence="2 3">
    <name type="scientific">Pedobacter ginsengisoli</name>
    <dbReference type="NCBI Taxonomy" id="363852"/>
    <lineage>
        <taxon>Bacteria</taxon>
        <taxon>Pseudomonadati</taxon>
        <taxon>Bacteroidota</taxon>
        <taxon>Sphingobacteriia</taxon>
        <taxon>Sphingobacteriales</taxon>
        <taxon>Sphingobacteriaceae</taxon>
        <taxon>Pedobacter</taxon>
    </lineage>
</organism>
<feature type="transmembrane region" description="Helical" evidence="1">
    <location>
        <begin position="12"/>
        <end position="33"/>
    </location>
</feature>
<dbReference type="InterPro" id="IPR052712">
    <property type="entry name" value="Acid_resist_chaperone_HdeD"/>
</dbReference>
<keyword evidence="1" id="KW-0812">Transmembrane</keyword>
<dbReference type="Pfam" id="PF03729">
    <property type="entry name" value="DUF308"/>
    <property type="match status" value="2"/>
</dbReference>
<feature type="transmembrane region" description="Helical" evidence="1">
    <location>
        <begin position="127"/>
        <end position="148"/>
    </location>
</feature>
<evidence type="ECO:0000256" key="1">
    <source>
        <dbReference type="SAM" id="Phobius"/>
    </source>
</evidence>